<keyword evidence="1" id="KW-0139">CF(1)</keyword>
<dbReference type="Gene3D" id="2.60.15.10">
    <property type="entry name" value="F0F1 ATP synthase delta/epsilon subunit, N-terminal"/>
    <property type="match status" value="1"/>
</dbReference>
<proteinExistence type="predicted"/>
<dbReference type="GO" id="GO:0015986">
    <property type="term" value="P:proton motive force-driven ATP synthesis"/>
    <property type="evidence" value="ECO:0007669"/>
    <property type="project" value="InterPro"/>
</dbReference>
<comment type="caution">
    <text evidence="3">The sequence shown here is derived from an EMBL/GenBank/DDBJ whole genome shotgun (WGS) entry which is preliminary data.</text>
</comment>
<reference evidence="3 4" key="1">
    <citation type="journal article" date="2015" name="Nature">
        <title>rRNA introns, odd ribosomes, and small enigmatic genomes across a large radiation of phyla.</title>
        <authorList>
            <person name="Brown C.T."/>
            <person name="Hug L.A."/>
            <person name="Thomas B.C."/>
            <person name="Sharon I."/>
            <person name="Castelle C.J."/>
            <person name="Singh A."/>
            <person name="Wilkins M.J."/>
            <person name="Williams K.H."/>
            <person name="Banfield J.F."/>
        </authorList>
    </citation>
    <scope>NUCLEOTIDE SEQUENCE [LARGE SCALE GENOMIC DNA]</scope>
</reference>
<dbReference type="SUPFAM" id="SSF51344">
    <property type="entry name" value="Epsilon subunit of F1F0-ATP synthase N-terminal domain"/>
    <property type="match status" value="1"/>
</dbReference>
<evidence type="ECO:0000256" key="1">
    <source>
        <dbReference type="ARBA" id="ARBA00023196"/>
    </source>
</evidence>
<accession>A0A0G0T424</accession>
<dbReference type="GO" id="GO:0045259">
    <property type="term" value="C:proton-transporting ATP synthase complex"/>
    <property type="evidence" value="ECO:0007669"/>
    <property type="project" value="UniProtKB-KW"/>
</dbReference>
<protein>
    <submittedName>
        <fullName evidence="3">H+-transporting two-sector ATPase, epsilon subunit</fullName>
    </submittedName>
</protein>
<dbReference type="EMBL" id="LBZM01000018">
    <property type="protein sequence ID" value="KKR71813.1"/>
    <property type="molecule type" value="Genomic_DNA"/>
</dbReference>
<feature type="domain" description="ATP synthase F1 complex delta/epsilon subunit N-terminal" evidence="2">
    <location>
        <begin position="2"/>
        <end position="58"/>
    </location>
</feature>
<organism evidence="3 4">
    <name type="scientific">Candidatus Roizmanbacteria bacterium GW2011_GWB1_40_7</name>
    <dbReference type="NCBI Taxonomy" id="1618482"/>
    <lineage>
        <taxon>Bacteria</taxon>
        <taxon>Candidatus Roizmaniibacteriota</taxon>
    </lineage>
</organism>
<dbReference type="Pfam" id="PF02823">
    <property type="entry name" value="ATP-synt_DE_N"/>
    <property type="match status" value="1"/>
</dbReference>
<evidence type="ECO:0000313" key="4">
    <source>
        <dbReference type="Proteomes" id="UP000034664"/>
    </source>
</evidence>
<dbReference type="AlphaFoldDB" id="A0A0G0T424"/>
<dbReference type="InterPro" id="IPR020546">
    <property type="entry name" value="ATP_synth_F1_dsu/esu_N"/>
</dbReference>
<dbReference type="Proteomes" id="UP000034664">
    <property type="component" value="Unassembled WGS sequence"/>
</dbReference>
<evidence type="ECO:0000313" key="3">
    <source>
        <dbReference type="EMBL" id="KKR71813.1"/>
    </source>
</evidence>
<keyword evidence="1" id="KW-0066">ATP synthesis</keyword>
<name>A0A0G0T424_9BACT</name>
<dbReference type="InterPro" id="IPR036771">
    <property type="entry name" value="ATPsynth_dsu/esu_N"/>
</dbReference>
<gene>
    <name evidence="3" type="ORF">UU14_C0018G0012</name>
</gene>
<sequence>MLTVTINTPEKIVWHGKADSVSSENSQGPFDILSQHANLITLVENKPILVRFGKREHRFDFKRCVIFTQNDYVACYAI</sequence>
<evidence type="ECO:0000259" key="2">
    <source>
        <dbReference type="Pfam" id="PF02823"/>
    </source>
</evidence>